<keyword evidence="2" id="KW-1185">Reference proteome</keyword>
<dbReference type="AlphaFoldDB" id="A0A392NJ67"/>
<gene>
    <name evidence="1" type="ORF">A2U01_0020156</name>
</gene>
<name>A0A392NJ67_9FABA</name>
<dbReference type="EMBL" id="LXQA010039506">
    <property type="protein sequence ID" value="MCH99145.1"/>
    <property type="molecule type" value="Genomic_DNA"/>
</dbReference>
<sequence length="65" mass="7334">MWRGFKYTDCNDINLETIFTFPTFHLLLILAHISYAVVQQEGISSGAPAPVSVDDICEENIKLFT</sequence>
<dbReference type="Proteomes" id="UP000265520">
    <property type="component" value="Unassembled WGS sequence"/>
</dbReference>
<protein>
    <submittedName>
        <fullName evidence="1">Uncharacterized protein</fullName>
    </submittedName>
</protein>
<evidence type="ECO:0000313" key="2">
    <source>
        <dbReference type="Proteomes" id="UP000265520"/>
    </source>
</evidence>
<feature type="non-terminal residue" evidence="1">
    <location>
        <position position="65"/>
    </location>
</feature>
<evidence type="ECO:0000313" key="1">
    <source>
        <dbReference type="EMBL" id="MCH99145.1"/>
    </source>
</evidence>
<proteinExistence type="predicted"/>
<accession>A0A392NJ67</accession>
<reference evidence="1 2" key="1">
    <citation type="journal article" date="2018" name="Front. Plant Sci.">
        <title>Red Clover (Trifolium pratense) and Zigzag Clover (T. medium) - A Picture of Genomic Similarities and Differences.</title>
        <authorList>
            <person name="Dluhosova J."/>
            <person name="Istvanek J."/>
            <person name="Nedelnik J."/>
            <person name="Repkova J."/>
        </authorList>
    </citation>
    <scope>NUCLEOTIDE SEQUENCE [LARGE SCALE GENOMIC DNA]</scope>
    <source>
        <strain evidence="2">cv. 10/8</strain>
        <tissue evidence="1">Leaf</tissue>
    </source>
</reference>
<comment type="caution">
    <text evidence="1">The sequence shown here is derived from an EMBL/GenBank/DDBJ whole genome shotgun (WGS) entry which is preliminary data.</text>
</comment>
<organism evidence="1 2">
    <name type="scientific">Trifolium medium</name>
    <dbReference type="NCBI Taxonomy" id="97028"/>
    <lineage>
        <taxon>Eukaryota</taxon>
        <taxon>Viridiplantae</taxon>
        <taxon>Streptophyta</taxon>
        <taxon>Embryophyta</taxon>
        <taxon>Tracheophyta</taxon>
        <taxon>Spermatophyta</taxon>
        <taxon>Magnoliopsida</taxon>
        <taxon>eudicotyledons</taxon>
        <taxon>Gunneridae</taxon>
        <taxon>Pentapetalae</taxon>
        <taxon>rosids</taxon>
        <taxon>fabids</taxon>
        <taxon>Fabales</taxon>
        <taxon>Fabaceae</taxon>
        <taxon>Papilionoideae</taxon>
        <taxon>50 kb inversion clade</taxon>
        <taxon>NPAAA clade</taxon>
        <taxon>Hologalegina</taxon>
        <taxon>IRL clade</taxon>
        <taxon>Trifolieae</taxon>
        <taxon>Trifolium</taxon>
    </lineage>
</organism>